<protein>
    <submittedName>
        <fullName evidence="3">SDR family oxidoreductase</fullName>
    </submittedName>
</protein>
<dbReference type="PRINTS" id="PR00080">
    <property type="entry name" value="SDRFAMILY"/>
</dbReference>
<organism evidence="3 4">
    <name type="scientific">Pelagicoccus mobilis</name>
    <dbReference type="NCBI Taxonomy" id="415221"/>
    <lineage>
        <taxon>Bacteria</taxon>
        <taxon>Pseudomonadati</taxon>
        <taxon>Verrucomicrobiota</taxon>
        <taxon>Opitutia</taxon>
        <taxon>Puniceicoccales</taxon>
        <taxon>Pelagicoccaceae</taxon>
        <taxon>Pelagicoccus</taxon>
    </lineage>
</organism>
<evidence type="ECO:0000313" key="3">
    <source>
        <dbReference type="EMBL" id="MBK1878976.1"/>
    </source>
</evidence>
<evidence type="ECO:0000256" key="1">
    <source>
        <dbReference type="ARBA" id="ARBA00006484"/>
    </source>
</evidence>
<dbReference type="FunFam" id="3.40.50.720:FF:000084">
    <property type="entry name" value="Short-chain dehydrogenase reductase"/>
    <property type="match status" value="1"/>
</dbReference>
<dbReference type="Pfam" id="PF13561">
    <property type="entry name" value="adh_short_C2"/>
    <property type="match status" value="1"/>
</dbReference>
<dbReference type="SUPFAM" id="SSF51735">
    <property type="entry name" value="NAD(P)-binding Rossmann-fold domains"/>
    <property type="match status" value="1"/>
</dbReference>
<reference evidence="3" key="1">
    <citation type="submission" date="2021-01" db="EMBL/GenBank/DDBJ databases">
        <title>Modified the classification status of verrucomicrobia.</title>
        <authorList>
            <person name="Feng X."/>
        </authorList>
    </citation>
    <scope>NUCLEOTIDE SEQUENCE</scope>
    <source>
        <strain evidence="3">KCTC 13126</strain>
    </source>
</reference>
<gene>
    <name evidence="3" type="ORF">JIN87_18980</name>
</gene>
<dbReference type="PANTHER" id="PTHR42760:SF115">
    <property type="entry name" value="3-OXOACYL-[ACYL-CARRIER-PROTEIN] REDUCTASE FABG"/>
    <property type="match status" value="1"/>
</dbReference>
<dbReference type="AlphaFoldDB" id="A0A934VML4"/>
<evidence type="ECO:0000313" key="4">
    <source>
        <dbReference type="Proteomes" id="UP000617628"/>
    </source>
</evidence>
<proteinExistence type="inferred from homology"/>
<sequence>MSEKKNSDLFCLEGEIALVTGGGTGIGLAIAQSLIDAGAKVCISGRRADVLKEAVASLGDTAIACEGDVTKAEDRGRMLKDVQKAFGAPVSILVNNAGQNFKKPALELSDEEFDQLLDTHVKAGFALSRDVAPAMIEKGKGSIVFIASMASYMGVPQIIGYTTAKTAVVGLTRGLAAEWSKQGIRVNAIAPGWISTPMTDRAFAGDPVRKEKVLSRTPIGTMGLPEDIGQAAVYLCSDAAKFVTGQCVPVDGGASIGF</sequence>
<dbReference type="PANTHER" id="PTHR42760">
    <property type="entry name" value="SHORT-CHAIN DEHYDROGENASES/REDUCTASES FAMILY MEMBER"/>
    <property type="match status" value="1"/>
</dbReference>
<dbReference type="InterPro" id="IPR036291">
    <property type="entry name" value="NAD(P)-bd_dom_sf"/>
</dbReference>
<keyword evidence="2" id="KW-0560">Oxidoreductase</keyword>
<comment type="caution">
    <text evidence="3">The sequence shown here is derived from an EMBL/GenBank/DDBJ whole genome shotgun (WGS) entry which is preliminary data.</text>
</comment>
<dbReference type="PROSITE" id="PS00061">
    <property type="entry name" value="ADH_SHORT"/>
    <property type="match status" value="1"/>
</dbReference>
<dbReference type="Proteomes" id="UP000617628">
    <property type="component" value="Unassembled WGS sequence"/>
</dbReference>
<accession>A0A934VML4</accession>
<dbReference type="InterPro" id="IPR020904">
    <property type="entry name" value="Sc_DH/Rdtase_CS"/>
</dbReference>
<dbReference type="PRINTS" id="PR00081">
    <property type="entry name" value="GDHRDH"/>
</dbReference>
<dbReference type="CDD" id="cd05233">
    <property type="entry name" value="SDR_c"/>
    <property type="match status" value="1"/>
</dbReference>
<dbReference type="NCBIfam" id="NF005559">
    <property type="entry name" value="PRK07231.1"/>
    <property type="match status" value="1"/>
</dbReference>
<evidence type="ECO:0000256" key="2">
    <source>
        <dbReference type="ARBA" id="ARBA00023002"/>
    </source>
</evidence>
<dbReference type="EMBL" id="JAENIL010000038">
    <property type="protein sequence ID" value="MBK1878976.1"/>
    <property type="molecule type" value="Genomic_DNA"/>
</dbReference>
<dbReference type="Gene3D" id="3.40.50.720">
    <property type="entry name" value="NAD(P)-binding Rossmann-like Domain"/>
    <property type="match status" value="1"/>
</dbReference>
<comment type="similarity">
    <text evidence="1">Belongs to the short-chain dehydrogenases/reductases (SDR) family.</text>
</comment>
<dbReference type="InterPro" id="IPR002347">
    <property type="entry name" value="SDR_fam"/>
</dbReference>
<name>A0A934VML4_9BACT</name>
<dbReference type="RefSeq" id="WP_200357190.1">
    <property type="nucleotide sequence ID" value="NZ_JAENIL010000038.1"/>
</dbReference>
<keyword evidence="4" id="KW-1185">Reference proteome</keyword>
<dbReference type="GO" id="GO:0016616">
    <property type="term" value="F:oxidoreductase activity, acting on the CH-OH group of donors, NAD or NADP as acceptor"/>
    <property type="evidence" value="ECO:0007669"/>
    <property type="project" value="TreeGrafter"/>
</dbReference>